<name>A0A2T0TWF4_9ACTN</name>
<protein>
    <submittedName>
        <fullName evidence="2">Uncharacterized protein</fullName>
    </submittedName>
</protein>
<evidence type="ECO:0000256" key="1">
    <source>
        <dbReference type="SAM" id="MobiDB-lite"/>
    </source>
</evidence>
<reference evidence="2 3" key="1">
    <citation type="submission" date="2018-03" db="EMBL/GenBank/DDBJ databases">
        <title>Genomic Encyclopedia of Archaeal and Bacterial Type Strains, Phase II (KMG-II): from individual species to whole genera.</title>
        <authorList>
            <person name="Goeker M."/>
        </authorList>
    </citation>
    <scope>NUCLEOTIDE SEQUENCE [LARGE SCALE GENOMIC DNA]</scope>
    <source>
        <strain evidence="2 3">DSM 45416</strain>
    </source>
</reference>
<evidence type="ECO:0000313" key="2">
    <source>
        <dbReference type="EMBL" id="PRY49983.1"/>
    </source>
</evidence>
<gene>
    <name evidence="2" type="ORF">LY71_10419</name>
</gene>
<keyword evidence="3" id="KW-1185">Reference proteome</keyword>
<dbReference type="EMBL" id="PVTG01000004">
    <property type="protein sequence ID" value="PRY49983.1"/>
    <property type="molecule type" value="Genomic_DNA"/>
</dbReference>
<feature type="region of interest" description="Disordered" evidence="1">
    <location>
        <begin position="1"/>
        <end position="29"/>
    </location>
</feature>
<accession>A0A2T0TWF4</accession>
<proteinExistence type="predicted"/>
<evidence type="ECO:0000313" key="3">
    <source>
        <dbReference type="Proteomes" id="UP000239210"/>
    </source>
</evidence>
<dbReference type="Proteomes" id="UP000239210">
    <property type="component" value="Unassembled WGS sequence"/>
</dbReference>
<dbReference type="AlphaFoldDB" id="A0A2T0TWF4"/>
<comment type="caution">
    <text evidence="2">The sequence shown here is derived from an EMBL/GenBank/DDBJ whole genome shotgun (WGS) entry which is preliminary data.</text>
</comment>
<sequence length="29" mass="2866">MSTRIGPVGSVTGRPVDRVAVSGGGTVRP</sequence>
<organism evidence="2 3">
    <name type="scientific">Geodermatophilus tzadiensis</name>
    <dbReference type="NCBI Taxonomy" id="1137988"/>
    <lineage>
        <taxon>Bacteria</taxon>
        <taxon>Bacillati</taxon>
        <taxon>Actinomycetota</taxon>
        <taxon>Actinomycetes</taxon>
        <taxon>Geodermatophilales</taxon>
        <taxon>Geodermatophilaceae</taxon>
        <taxon>Geodermatophilus</taxon>
    </lineage>
</organism>